<dbReference type="SUPFAM" id="SSF56784">
    <property type="entry name" value="HAD-like"/>
    <property type="match status" value="1"/>
</dbReference>
<dbReference type="InterPro" id="IPR000150">
    <property type="entry name" value="Cof"/>
</dbReference>
<organism evidence="1 2">
    <name type="scientific">Lacticaseibacillus pabuli</name>
    <dbReference type="NCBI Taxonomy" id="3025672"/>
    <lineage>
        <taxon>Bacteria</taxon>
        <taxon>Bacillati</taxon>
        <taxon>Bacillota</taxon>
        <taxon>Bacilli</taxon>
        <taxon>Lactobacillales</taxon>
        <taxon>Lactobacillaceae</taxon>
        <taxon>Lacticaseibacillus</taxon>
    </lineage>
</organism>
<dbReference type="InterPro" id="IPR023214">
    <property type="entry name" value="HAD_sf"/>
</dbReference>
<dbReference type="Gene3D" id="3.40.50.1000">
    <property type="entry name" value="HAD superfamily/HAD-like"/>
    <property type="match status" value="1"/>
</dbReference>
<gene>
    <name evidence="1" type="ORF">PQ472_00985</name>
</gene>
<sequence length="264" mass="29456">MQEHRLIAVDMDGTFLNDKMDYDRERFARIYPQLLDQGTRFVVASGNQFYQLRSFFQDYPDVVYLSENGALIRDDEQIYFESAFKKEDAAKIARVLSSYPDVEWLASGVKSAYTLRTNDEAYLQDSRKYYYRLELIDDFDEIDDDIVKFSTHCPANETAEYVATYAKVFAGIATPTSSGHGDIDIIQPGIHKARGLSELGKVLGVPASAMITFGNGGNDIEMLQYAGTGVAVSNSPQDVLDAADVVTESNNAQGVLSYIEQNLL</sequence>
<dbReference type="NCBIfam" id="TIGR01484">
    <property type="entry name" value="HAD-SF-IIB"/>
    <property type="match status" value="1"/>
</dbReference>
<evidence type="ECO:0000313" key="2">
    <source>
        <dbReference type="Proteomes" id="UP001220377"/>
    </source>
</evidence>
<dbReference type="PANTHER" id="PTHR10000">
    <property type="entry name" value="PHOSPHOSERINE PHOSPHATASE"/>
    <property type="match status" value="1"/>
</dbReference>
<dbReference type="EMBL" id="CP117884">
    <property type="protein sequence ID" value="WDF82847.1"/>
    <property type="molecule type" value="Genomic_DNA"/>
</dbReference>
<dbReference type="InterPro" id="IPR036412">
    <property type="entry name" value="HAD-like_sf"/>
</dbReference>
<dbReference type="GO" id="GO:0016787">
    <property type="term" value="F:hydrolase activity"/>
    <property type="evidence" value="ECO:0007669"/>
    <property type="project" value="UniProtKB-KW"/>
</dbReference>
<reference evidence="1 2" key="1">
    <citation type="submission" date="2023-02" db="EMBL/GenBank/DDBJ databases">
        <title>Genome sequence of Lacticaseibacillus sp. KACC 23028.</title>
        <authorList>
            <person name="Kim S."/>
            <person name="Heo J."/>
            <person name="Kwon S.-W."/>
        </authorList>
    </citation>
    <scope>NUCLEOTIDE SEQUENCE [LARGE SCALE GENOMIC DNA]</scope>
    <source>
        <strain evidence="1 2">KACC 23028</strain>
    </source>
</reference>
<evidence type="ECO:0000313" key="1">
    <source>
        <dbReference type="EMBL" id="WDF82847.1"/>
    </source>
</evidence>
<dbReference type="InterPro" id="IPR006379">
    <property type="entry name" value="HAD-SF_hydro_IIB"/>
</dbReference>
<dbReference type="RefSeq" id="WP_274260582.1">
    <property type="nucleotide sequence ID" value="NZ_CP117884.1"/>
</dbReference>
<keyword evidence="1" id="KW-0378">Hydrolase</keyword>
<dbReference type="PANTHER" id="PTHR10000:SF53">
    <property type="entry name" value="5-AMINO-6-(5-PHOSPHO-D-RIBITYLAMINO)URACIL PHOSPHATASE YBJI-RELATED"/>
    <property type="match status" value="1"/>
</dbReference>
<dbReference type="Pfam" id="PF08282">
    <property type="entry name" value="Hydrolase_3"/>
    <property type="match status" value="1"/>
</dbReference>
<accession>A0ABY7WRN5</accession>
<proteinExistence type="predicted"/>
<dbReference type="Gene3D" id="3.30.1240.10">
    <property type="match status" value="1"/>
</dbReference>
<dbReference type="CDD" id="cd07518">
    <property type="entry name" value="HAD_YbiV-Like"/>
    <property type="match status" value="1"/>
</dbReference>
<dbReference type="SFLD" id="SFLDG01140">
    <property type="entry name" value="C2.B:_Phosphomannomutase_and_P"/>
    <property type="match status" value="1"/>
</dbReference>
<dbReference type="SFLD" id="SFLDS00003">
    <property type="entry name" value="Haloacid_Dehalogenase"/>
    <property type="match status" value="1"/>
</dbReference>
<dbReference type="NCBIfam" id="TIGR00099">
    <property type="entry name" value="Cof-subfamily"/>
    <property type="match status" value="1"/>
</dbReference>
<keyword evidence="2" id="KW-1185">Reference proteome</keyword>
<dbReference type="Proteomes" id="UP001220377">
    <property type="component" value="Chromosome"/>
</dbReference>
<name>A0ABY7WRN5_9LACO</name>
<protein>
    <submittedName>
        <fullName evidence="1">Cof-type HAD-IIB family hydrolase</fullName>
    </submittedName>
</protein>